<dbReference type="AlphaFoldDB" id="A0A151CFC7"/>
<dbReference type="RefSeq" id="WP_067331700.1">
    <property type="nucleotide sequence ID" value="NZ_LNKT01000045.1"/>
</dbReference>
<dbReference type="STRING" id="1630136.AS592_02305"/>
<sequence>MTTTLSIRDLARSGKILSEYDYVDIEDKKSHEYKGLFVSKQYAEDVKKFLEEKLKKEHKKSFEKIMQFSGILDDATKDKSFRELKSEKGTSQCS</sequence>
<dbReference type="OrthoDB" id="5373259at2"/>
<evidence type="ECO:0000313" key="2">
    <source>
        <dbReference type="Proteomes" id="UP000075359"/>
    </source>
</evidence>
<gene>
    <name evidence="1" type="ORF">AS592_02305</name>
</gene>
<organism evidence="1 2">
    <name type="scientific">Sulfurovum riftiae</name>
    <dbReference type="NCBI Taxonomy" id="1630136"/>
    <lineage>
        <taxon>Bacteria</taxon>
        <taxon>Pseudomonadati</taxon>
        <taxon>Campylobacterota</taxon>
        <taxon>Epsilonproteobacteria</taxon>
        <taxon>Campylobacterales</taxon>
        <taxon>Sulfurovaceae</taxon>
        <taxon>Sulfurovum</taxon>
    </lineage>
</organism>
<evidence type="ECO:0000313" key="1">
    <source>
        <dbReference type="EMBL" id="KYJ86216.1"/>
    </source>
</evidence>
<dbReference type="Proteomes" id="UP000075359">
    <property type="component" value="Unassembled WGS sequence"/>
</dbReference>
<protein>
    <submittedName>
        <fullName evidence="1">Uncharacterized protein</fullName>
    </submittedName>
</protein>
<proteinExistence type="predicted"/>
<name>A0A151CFC7_9BACT</name>
<comment type="caution">
    <text evidence="1">The sequence shown here is derived from an EMBL/GenBank/DDBJ whole genome shotgun (WGS) entry which is preliminary data.</text>
</comment>
<dbReference type="EMBL" id="LNKT01000045">
    <property type="protein sequence ID" value="KYJ86216.1"/>
    <property type="molecule type" value="Genomic_DNA"/>
</dbReference>
<reference evidence="1 2" key="1">
    <citation type="submission" date="2015-11" db="EMBL/GenBank/DDBJ databases">
        <title>Draft genome of Sulfurovum riftiae 1812E, a member of the Epsilonproteobacteria isolated from the tube of the deep-sea hydrothermal vent tubewom Riftia pachyptila.</title>
        <authorList>
            <person name="Vetriani C."/>
            <person name="Giovannelli D."/>
        </authorList>
    </citation>
    <scope>NUCLEOTIDE SEQUENCE [LARGE SCALE GENOMIC DNA]</scope>
    <source>
        <strain evidence="1 2">1812E</strain>
    </source>
</reference>
<accession>A0A151CFC7</accession>
<keyword evidence="2" id="KW-1185">Reference proteome</keyword>